<dbReference type="AlphaFoldDB" id="A0A835QR17"/>
<organism evidence="2 4">
    <name type="scientific">Vanilla planifolia</name>
    <name type="common">Vanilla</name>
    <dbReference type="NCBI Taxonomy" id="51239"/>
    <lineage>
        <taxon>Eukaryota</taxon>
        <taxon>Viridiplantae</taxon>
        <taxon>Streptophyta</taxon>
        <taxon>Embryophyta</taxon>
        <taxon>Tracheophyta</taxon>
        <taxon>Spermatophyta</taxon>
        <taxon>Magnoliopsida</taxon>
        <taxon>Liliopsida</taxon>
        <taxon>Asparagales</taxon>
        <taxon>Orchidaceae</taxon>
        <taxon>Vanilloideae</taxon>
        <taxon>Vanilleae</taxon>
        <taxon>Vanilla</taxon>
    </lineage>
</organism>
<evidence type="ECO:0000313" key="1">
    <source>
        <dbReference type="EMBL" id="KAG0476346.1"/>
    </source>
</evidence>
<dbReference type="EMBL" id="JADCNL010000006">
    <property type="protein sequence ID" value="KAG0476346.1"/>
    <property type="molecule type" value="Genomic_DNA"/>
</dbReference>
<dbReference type="EMBL" id="JADCNM010000006">
    <property type="protein sequence ID" value="KAG0478025.1"/>
    <property type="molecule type" value="Genomic_DNA"/>
</dbReference>
<evidence type="ECO:0000313" key="3">
    <source>
        <dbReference type="Proteomes" id="UP000636800"/>
    </source>
</evidence>
<comment type="caution">
    <text evidence="2">The sequence shown here is derived from an EMBL/GenBank/DDBJ whole genome shotgun (WGS) entry which is preliminary data.</text>
</comment>
<reference evidence="3 4" key="1">
    <citation type="journal article" date="2020" name="Nat. Food">
        <title>A phased Vanilla planifolia genome enables genetic improvement of flavour and production.</title>
        <authorList>
            <person name="Hasing T."/>
            <person name="Tang H."/>
            <person name="Brym M."/>
            <person name="Khazi F."/>
            <person name="Huang T."/>
            <person name="Chambers A.H."/>
        </authorList>
    </citation>
    <scope>NUCLEOTIDE SEQUENCE [LARGE SCALE GENOMIC DNA]</scope>
    <source>
        <tissue evidence="2">Leaf</tissue>
    </source>
</reference>
<sequence length="148" mass="16229">MQKTESVSLGEEREYELLVVLDEEGKATGEVFLDDGEVLEMGGELSEWIRVNFKSKVDGKTVSLNSEVVNGKFGTEKMLVKKVVFLGLRPDSKGGVAPVFVLQQWKSGGKIVRGRGSYSVQGKFGVAVIDGLSQRIGAKFELLVKIYQ</sequence>
<dbReference type="InterPro" id="IPR013780">
    <property type="entry name" value="Glyco_hydro_b"/>
</dbReference>
<keyword evidence="3" id="KW-1185">Reference proteome</keyword>
<evidence type="ECO:0000313" key="4">
    <source>
        <dbReference type="Proteomes" id="UP000639772"/>
    </source>
</evidence>
<dbReference type="Gene3D" id="2.60.40.1180">
    <property type="entry name" value="Golgi alpha-mannosidase II"/>
    <property type="match status" value="1"/>
</dbReference>
<protein>
    <submittedName>
        <fullName evidence="2">Uncharacterized protein</fullName>
    </submittedName>
</protein>
<accession>A0A835QR17</accession>
<evidence type="ECO:0000313" key="2">
    <source>
        <dbReference type="EMBL" id="KAG0478025.1"/>
    </source>
</evidence>
<gene>
    <name evidence="2" type="ORF">HPP92_012744</name>
    <name evidence="1" type="ORF">HPP92_013187</name>
</gene>
<name>A0A835QR17_VANPL</name>
<dbReference type="OrthoDB" id="1722653at2759"/>
<proteinExistence type="predicted"/>
<dbReference type="Proteomes" id="UP000636800">
    <property type="component" value="Chromosome 6"/>
</dbReference>
<dbReference type="Proteomes" id="UP000639772">
    <property type="component" value="Chromosome 6"/>
</dbReference>